<dbReference type="InterPro" id="IPR014770">
    <property type="entry name" value="Munc13_1"/>
</dbReference>
<name>A0AAV5I8F3_9ROSI</name>
<dbReference type="InterPro" id="IPR008528">
    <property type="entry name" value="unc-13_homologue"/>
</dbReference>
<evidence type="ECO:0000259" key="3">
    <source>
        <dbReference type="PROSITE" id="PS51259"/>
    </source>
</evidence>
<dbReference type="Pfam" id="PF25761">
    <property type="entry name" value="TPR_PATROL1"/>
    <property type="match status" value="1"/>
</dbReference>
<accession>A0AAV5I8F3</accession>
<dbReference type="Proteomes" id="UP001054252">
    <property type="component" value="Unassembled WGS sequence"/>
</dbReference>
<evidence type="ECO:0000313" key="4">
    <source>
        <dbReference type="EMBL" id="GKU95315.1"/>
    </source>
</evidence>
<dbReference type="InterPro" id="IPR014772">
    <property type="entry name" value="Munc13_dom-2"/>
</dbReference>
<feature type="region of interest" description="Disordered" evidence="1">
    <location>
        <begin position="93"/>
        <end position="131"/>
    </location>
</feature>
<dbReference type="AlphaFoldDB" id="A0AAV5I8F3"/>
<dbReference type="InterPro" id="IPR057984">
    <property type="entry name" value="PATROL1_C"/>
</dbReference>
<protein>
    <recommendedName>
        <fullName evidence="6">Protein unc-13 homolog</fullName>
    </recommendedName>
</protein>
<evidence type="ECO:0000313" key="5">
    <source>
        <dbReference type="Proteomes" id="UP001054252"/>
    </source>
</evidence>
<feature type="region of interest" description="Disordered" evidence="1">
    <location>
        <begin position="208"/>
        <end position="233"/>
    </location>
</feature>
<evidence type="ECO:0008006" key="6">
    <source>
        <dbReference type="Google" id="ProtNLM"/>
    </source>
</evidence>
<keyword evidence="5" id="KW-1185">Reference proteome</keyword>
<feature type="domain" description="MHD1" evidence="2">
    <location>
        <begin position="682"/>
        <end position="814"/>
    </location>
</feature>
<evidence type="ECO:0000259" key="2">
    <source>
        <dbReference type="PROSITE" id="PS51258"/>
    </source>
</evidence>
<dbReference type="PROSITE" id="PS51258">
    <property type="entry name" value="MHD1"/>
    <property type="match status" value="1"/>
</dbReference>
<comment type="caution">
    <text evidence="4">The sequence shown here is derived from an EMBL/GenBank/DDBJ whole genome shotgun (WGS) entry which is preliminary data.</text>
</comment>
<dbReference type="PROSITE" id="PS51259">
    <property type="entry name" value="MHD2"/>
    <property type="match status" value="1"/>
</dbReference>
<evidence type="ECO:0000256" key="1">
    <source>
        <dbReference type="SAM" id="MobiDB-lite"/>
    </source>
</evidence>
<dbReference type="PANTHER" id="PTHR31280:SF3">
    <property type="entry name" value="DNA TOPOISOMERASE 4 SUBUNIT B (DUF810)"/>
    <property type="match status" value="1"/>
</dbReference>
<dbReference type="EMBL" id="BPVZ01000009">
    <property type="protein sequence ID" value="GKU95315.1"/>
    <property type="molecule type" value="Genomic_DNA"/>
</dbReference>
<gene>
    <name evidence="4" type="ORF">SLEP1_g8689</name>
</gene>
<sequence length="1189" mass="134586">MELDSLLQRYRRDRTKLLEFLLSSGLVKEIRTSSGPTASVSDLDVDSISADYILQCLKSGGIVDVHEATKSHYAESAYPIMVQSKFRDSYYLTSDPGSAGSPPRRVPPPIHVSQTANHASSSSSQKDPLNAKNKISEDNFAFTHKASRGVPLKPVENAGIPLLRLPSLRTGLSDDDLRESAYELLLASMSYSGVEVYSVEDRKKEKSSKILSGLRSKRDKTHLQSPSSERHSELTDTIRVQMQISEALDQCIRRNMVQLAARRTCGQIDLPQISLELLIGIFKSDFLNEKYYVQWKRRQANILEEFLCFSAQLMTIDRRTTRSCLAKSKDWLSNIQANILEEFLCFSAQLMTIDRRTTRSCLAKIKDTKEWDDNMSPSQRIEVLSSIRQVASKLSSLPGQFGIPRETQYWTAAYHLNIRLYEKLLYGLFDILDEGQLIEEADAIFSLIKLTWSTLGITKKMHNALYGWVLFQQFVSTEEGMLLEHAIRELQCALSPLEVDEKEEQYMNSLVCLREFKGGERKLNLVQGISLSVGTWCDIKLQNYHLHFSQKSSNFGRVMALASLVGILGSGDCAEAKLNKMNALDDRANRKIKKYVKRSIEAALRRVTDTILEYKVERAHPLALLANELTLLAEKELNVFFPVLRQWCPESVRISAKLLHQFYGEKLVPFLGGVSSLSEDVRSVFPAAYMLDHTLSQLYTSSLEDSTLRHSVSQDLGHYQIEKALGPILLDWLIGQHAHIMEWTGRALDIEDWEPLSFHQKQAASIIEVFRIIEETVDQSFGLKLPVDITHLQALLSIVYHSLDGYLQRMLNELVEKNHLYPLAPPLTRYGETIIPMIKKRLNECKALDDNVLKKLNELTVPRLCIKLNTVQFIQKQLGLLEDGIRSSWANVTPSLNKKCYGEEPEESLESGSLTQNEAVDELFDTTFNSIRDTIGNVTKKISDLIGTRVVFWDLRDTFLFLLYRGSVESARLDCFLSHIDTVLDHICSLVDDAVRDLVVLSIFKASLEGFVWVLLNGGPSRAFSDSDVIMMEEDLNILKEFFIAEGEGLPRSLVEREAKFAVQILSLFSLQSESIVQMLMSASEHISVGSDLHNHGRLQLEDAQTLVRVLCHKKDGEASKFLKRQYQLPMSSEYDDSPSSDSTLRSTLTSDLLKGGTSFQWSKKSQSSFKSFKKKLQEATSEIRNMAI</sequence>
<dbReference type="PANTHER" id="PTHR31280">
    <property type="entry name" value="PROTEIN UNC-13 HOMOLOG"/>
    <property type="match status" value="1"/>
</dbReference>
<proteinExistence type="predicted"/>
<reference evidence="4 5" key="1">
    <citation type="journal article" date="2021" name="Commun. Biol.">
        <title>The genome of Shorea leprosula (Dipterocarpaceae) highlights the ecological relevance of drought in aseasonal tropical rainforests.</title>
        <authorList>
            <person name="Ng K.K.S."/>
            <person name="Kobayashi M.J."/>
            <person name="Fawcett J.A."/>
            <person name="Hatakeyama M."/>
            <person name="Paape T."/>
            <person name="Ng C.H."/>
            <person name="Ang C.C."/>
            <person name="Tnah L.H."/>
            <person name="Lee C.T."/>
            <person name="Nishiyama T."/>
            <person name="Sese J."/>
            <person name="O'Brien M.J."/>
            <person name="Copetti D."/>
            <person name="Mohd Noor M.I."/>
            <person name="Ong R.C."/>
            <person name="Putra M."/>
            <person name="Sireger I.Z."/>
            <person name="Indrioko S."/>
            <person name="Kosugi Y."/>
            <person name="Izuno A."/>
            <person name="Isagi Y."/>
            <person name="Lee S.L."/>
            <person name="Shimizu K.K."/>
        </authorList>
    </citation>
    <scope>NUCLEOTIDE SEQUENCE [LARGE SCALE GENOMIC DNA]</scope>
    <source>
        <strain evidence="4">214</strain>
    </source>
</reference>
<feature type="domain" description="MHD2" evidence="3">
    <location>
        <begin position="970"/>
        <end position="1080"/>
    </location>
</feature>
<organism evidence="4 5">
    <name type="scientific">Rubroshorea leprosula</name>
    <dbReference type="NCBI Taxonomy" id="152421"/>
    <lineage>
        <taxon>Eukaryota</taxon>
        <taxon>Viridiplantae</taxon>
        <taxon>Streptophyta</taxon>
        <taxon>Embryophyta</taxon>
        <taxon>Tracheophyta</taxon>
        <taxon>Spermatophyta</taxon>
        <taxon>Magnoliopsida</taxon>
        <taxon>eudicotyledons</taxon>
        <taxon>Gunneridae</taxon>
        <taxon>Pentapetalae</taxon>
        <taxon>rosids</taxon>
        <taxon>malvids</taxon>
        <taxon>Malvales</taxon>
        <taxon>Dipterocarpaceae</taxon>
        <taxon>Rubroshorea</taxon>
    </lineage>
</organism>
<dbReference type="Gene3D" id="1.10.357.50">
    <property type="match status" value="1"/>
</dbReference>